<dbReference type="InterPro" id="IPR000551">
    <property type="entry name" value="MerR-type_HTH_dom"/>
</dbReference>
<dbReference type="InterPro" id="IPR047057">
    <property type="entry name" value="MerR_fam"/>
</dbReference>
<dbReference type="SUPFAM" id="SSF46955">
    <property type="entry name" value="Putative DNA-binding domain"/>
    <property type="match status" value="1"/>
</dbReference>
<evidence type="ECO:0000313" key="4">
    <source>
        <dbReference type="EMBL" id="TDW25724.1"/>
    </source>
</evidence>
<sequence>MEQTIDRKMYLSIGEFAKASGVSRKNLIYYDQIGVFTPDITLDNGYRYYYYRQLYTIRMIRILKETGMSLEEIKAYSDKRSPEAMIELFEMQHKKVEAKIAKLQQVQQMMEMQVAYAKQVSDIKFGDIQVEHRSERQPIFVASKQVIISKTHTESMTRMSTKFYQQAKQEGYDVAFPLGFHQRMKSIDNVISYSFDTVDSAEFYYHVPKSDTYIEAGTYLVGYMNGDFKQLEQFSKSMYTYAIKHQLKVENDIYADYLLNEISVQHSIDIVIRVSIRLKDVDSDTEI</sequence>
<dbReference type="Pfam" id="PF13411">
    <property type="entry name" value="MerR_1"/>
    <property type="match status" value="1"/>
</dbReference>
<keyword evidence="5" id="KW-1185">Reference proteome</keyword>
<keyword evidence="2" id="KW-0175">Coiled coil</keyword>
<dbReference type="GO" id="GO:0003677">
    <property type="term" value="F:DNA binding"/>
    <property type="evidence" value="ECO:0007669"/>
    <property type="project" value="UniProtKB-KW"/>
</dbReference>
<dbReference type="Gene3D" id="1.10.1660.10">
    <property type="match status" value="1"/>
</dbReference>
<dbReference type="Gene3D" id="3.20.80.10">
    <property type="entry name" value="Regulatory factor, effector binding domain"/>
    <property type="match status" value="1"/>
</dbReference>
<name>A0A4R8A511_9FIRM</name>
<dbReference type="RefSeq" id="WP_134167752.1">
    <property type="nucleotide sequence ID" value="NZ_SODD01000003.1"/>
</dbReference>
<evidence type="ECO:0000256" key="1">
    <source>
        <dbReference type="ARBA" id="ARBA00023125"/>
    </source>
</evidence>
<reference evidence="4 5" key="1">
    <citation type="submission" date="2019-03" db="EMBL/GenBank/DDBJ databases">
        <title>Genomic Encyclopedia of Type Strains, Phase IV (KMG-IV): sequencing the most valuable type-strain genomes for metagenomic binning, comparative biology and taxonomic classification.</title>
        <authorList>
            <person name="Goeker M."/>
        </authorList>
    </citation>
    <scope>NUCLEOTIDE SEQUENCE [LARGE SCALE GENOMIC DNA]</scope>
    <source>
        <strain evidence="4 5">DSM 28867</strain>
    </source>
</reference>
<accession>A0A4R8A511</accession>
<dbReference type="PANTHER" id="PTHR30204:SF85">
    <property type="entry name" value="MULTIDRUG-EFFLUX TRANSPORTER 2 REGULATOR"/>
    <property type="match status" value="1"/>
</dbReference>
<dbReference type="OrthoDB" id="9773308at2"/>
<feature type="domain" description="HTH merR-type" evidence="3">
    <location>
        <begin position="10"/>
        <end position="79"/>
    </location>
</feature>
<organism evidence="4 5">
    <name type="scientific">Breznakia blatticola</name>
    <dbReference type="NCBI Taxonomy" id="1754012"/>
    <lineage>
        <taxon>Bacteria</taxon>
        <taxon>Bacillati</taxon>
        <taxon>Bacillota</taxon>
        <taxon>Erysipelotrichia</taxon>
        <taxon>Erysipelotrichales</taxon>
        <taxon>Erysipelotrichaceae</taxon>
        <taxon>Breznakia</taxon>
    </lineage>
</organism>
<dbReference type="Proteomes" id="UP000294743">
    <property type="component" value="Unassembled WGS sequence"/>
</dbReference>
<gene>
    <name evidence="4" type="ORF">EDD63_10311</name>
</gene>
<evidence type="ECO:0000256" key="2">
    <source>
        <dbReference type="SAM" id="Coils"/>
    </source>
</evidence>
<comment type="caution">
    <text evidence="4">The sequence shown here is derived from an EMBL/GenBank/DDBJ whole genome shotgun (WGS) entry which is preliminary data.</text>
</comment>
<dbReference type="SMART" id="SM00422">
    <property type="entry name" value="HTH_MERR"/>
    <property type="match status" value="1"/>
</dbReference>
<proteinExistence type="predicted"/>
<evidence type="ECO:0000259" key="3">
    <source>
        <dbReference type="PROSITE" id="PS50937"/>
    </source>
</evidence>
<dbReference type="EMBL" id="SODD01000003">
    <property type="protein sequence ID" value="TDW25724.1"/>
    <property type="molecule type" value="Genomic_DNA"/>
</dbReference>
<dbReference type="PROSITE" id="PS50937">
    <property type="entry name" value="HTH_MERR_2"/>
    <property type="match status" value="1"/>
</dbReference>
<keyword evidence="1 4" id="KW-0238">DNA-binding</keyword>
<dbReference type="InterPro" id="IPR011256">
    <property type="entry name" value="Reg_factor_effector_dom_sf"/>
</dbReference>
<dbReference type="GO" id="GO:0003700">
    <property type="term" value="F:DNA-binding transcription factor activity"/>
    <property type="evidence" value="ECO:0007669"/>
    <property type="project" value="InterPro"/>
</dbReference>
<protein>
    <submittedName>
        <fullName evidence="4">DNA-binding transcriptional MerR regulator</fullName>
    </submittedName>
</protein>
<dbReference type="AlphaFoldDB" id="A0A4R8A511"/>
<dbReference type="PANTHER" id="PTHR30204">
    <property type="entry name" value="REDOX-CYCLING DRUG-SENSING TRANSCRIPTIONAL ACTIVATOR SOXR"/>
    <property type="match status" value="1"/>
</dbReference>
<dbReference type="InterPro" id="IPR009061">
    <property type="entry name" value="DNA-bd_dom_put_sf"/>
</dbReference>
<feature type="coiled-coil region" evidence="2">
    <location>
        <begin position="86"/>
        <end position="113"/>
    </location>
</feature>
<evidence type="ECO:0000313" key="5">
    <source>
        <dbReference type="Proteomes" id="UP000294743"/>
    </source>
</evidence>